<dbReference type="SUPFAM" id="SSF51556">
    <property type="entry name" value="Metallo-dependent hydrolases"/>
    <property type="match status" value="1"/>
</dbReference>
<dbReference type="KEGG" id="bgm:CAL15_05970"/>
<dbReference type="STRING" id="463040.CAL15_05970"/>
<keyword evidence="4" id="KW-1185">Reference proteome</keyword>
<dbReference type="InterPro" id="IPR006680">
    <property type="entry name" value="Amidohydro-rel"/>
</dbReference>
<dbReference type="RefSeq" id="WP_086077740.1">
    <property type="nucleotide sequence ID" value="NZ_CP021111.1"/>
</dbReference>
<dbReference type="EMBL" id="CP021111">
    <property type="protein sequence ID" value="ARP93969.1"/>
    <property type="molecule type" value="Genomic_DNA"/>
</dbReference>
<evidence type="ECO:0000313" key="4">
    <source>
        <dbReference type="Proteomes" id="UP000194161"/>
    </source>
</evidence>
<evidence type="ECO:0000259" key="2">
    <source>
        <dbReference type="Pfam" id="PF04909"/>
    </source>
</evidence>
<name>A0A1W6Z9G9_9BORD</name>
<evidence type="ECO:0000256" key="1">
    <source>
        <dbReference type="SAM" id="MobiDB-lite"/>
    </source>
</evidence>
<dbReference type="PANTHER" id="PTHR35563">
    <property type="entry name" value="BARREL METAL-DEPENDENT HYDROLASE, PUTATIVE (AFU_ORTHOLOGUE AFUA_1G16240)-RELATED"/>
    <property type="match status" value="1"/>
</dbReference>
<protein>
    <submittedName>
        <fullName evidence="3">2-pyrone-4,6-dicarboxylate hydrolase</fullName>
    </submittedName>
</protein>
<reference evidence="3 4" key="1">
    <citation type="submission" date="2017-05" db="EMBL/GenBank/DDBJ databases">
        <title>Complete and WGS of Bordetella genogroups.</title>
        <authorList>
            <person name="Spilker T."/>
            <person name="LiPuma J."/>
        </authorList>
    </citation>
    <scope>NUCLEOTIDE SEQUENCE [LARGE SCALE GENOMIC DNA]</scope>
    <source>
        <strain evidence="3 4">AU7206</strain>
    </source>
</reference>
<dbReference type="Gene3D" id="3.20.20.140">
    <property type="entry name" value="Metal-dependent hydrolases"/>
    <property type="match status" value="1"/>
</dbReference>
<proteinExistence type="predicted"/>
<organism evidence="3 4">
    <name type="scientific">Bordetella genomosp. 13</name>
    <dbReference type="NCBI Taxonomy" id="463040"/>
    <lineage>
        <taxon>Bacteria</taxon>
        <taxon>Pseudomonadati</taxon>
        <taxon>Pseudomonadota</taxon>
        <taxon>Betaproteobacteria</taxon>
        <taxon>Burkholderiales</taxon>
        <taxon>Alcaligenaceae</taxon>
        <taxon>Bordetella</taxon>
    </lineage>
</organism>
<feature type="domain" description="Amidohydrolase-related" evidence="2">
    <location>
        <begin position="23"/>
        <end position="289"/>
    </location>
</feature>
<dbReference type="PANTHER" id="PTHR35563:SF2">
    <property type="entry name" value="BARREL METAL-DEPENDENT HYDROLASE, PUTATIVE (AFU_ORTHOLOGUE AFUA_1G16240)-RELATED"/>
    <property type="match status" value="1"/>
</dbReference>
<dbReference type="Proteomes" id="UP000194161">
    <property type="component" value="Chromosome"/>
</dbReference>
<dbReference type="InterPro" id="IPR032466">
    <property type="entry name" value="Metal_Hydrolase"/>
</dbReference>
<sequence length="294" mass="32489">MTQYFPFDPNPRAPAEPPPPGACDAQFHVFGPRERYPVRPDAGYEMPHATFEEAMRMHRTLGITRGVIVQPTTYGTDNSAMLDALALAGPGYRGCTIGKTLDTASEAELQRLHDAGVRGARFNFLRSLNMMPTPEALANSAARLRELGWYMKIQPGNEGILDAVALYEDLDIPVLIDHMGRPDLSEGLDGPTVRKVIELLGRGNFWLMLSNGHKLSRQGAPWDDAVPLAQAYIQAAPDRVVWSTDWPHPVSTRRPPNDGDLLELFYRYAPDADTRRRVLVDNPAALFGFGPVGT</sequence>
<dbReference type="InterPro" id="IPR052358">
    <property type="entry name" value="Aro_Compnd_Degr_Hydrolases"/>
</dbReference>
<feature type="region of interest" description="Disordered" evidence="1">
    <location>
        <begin position="1"/>
        <end position="20"/>
    </location>
</feature>
<accession>A0A1W6Z9G9</accession>
<keyword evidence="3" id="KW-0378">Hydrolase</keyword>
<evidence type="ECO:0000313" key="3">
    <source>
        <dbReference type="EMBL" id="ARP93969.1"/>
    </source>
</evidence>
<dbReference type="GO" id="GO:0016787">
    <property type="term" value="F:hydrolase activity"/>
    <property type="evidence" value="ECO:0007669"/>
    <property type="project" value="UniProtKB-KW"/>
</dbReference>
<dbReference type="Pfam" id="PF04909">
    <property type="entry name" value="Amidohydro_2"/>
    <property type="match status" value="1"/>
</dbReference>
<dbReference type="OrthoDB" id="9787654at2"/>
<dbReference type="AlphaFoldDB" id="A0A1W6Z9G9"/>
<feature type="compositionally biased region" description="Pro residues" evidence="1">
    <location>
        <begin position="8"/>
        <end position="20"/>
    </location>
</feature>
<gene>
    <name evidence="3" type="ORF">CAL15_05970</name>
</gene>